<evidence type="ECO:0000259" key="6">
    <source>
        <dbReference type="Pfam" id="PF00692"/>
    </source>
</evidence>
<evidence type="ECO:0000256" key="5">
    <source>
        <dbReference type="ARBA" id="ARBA00047686"/>
    </source>
</evidence>
<comment type="similarity">
    <text evidence="1">Belongs to the dUTPase family.</text>
</comment>
<keyword evidence="4" id="KW-0546">Nucleotide metabolism</keyword>
<dbReference type="InterPro" id="IPR033704">
    <property type="entry name" value="dUTPase_trimeric"/>
</dbReference>
<gene>
    <name evidence="7" type="primary">dut</name>
    <name evidence="7" type="ORF">CulFRC58_1699</name>
</gene>
<evidence type="ECO:0000256" key="3">
    <source>
        <dbReference type="ARBA" id="ARBA00022801"/>
    </source>
</evidence>
<dbReference type="PANTHER" id="PTHR11241:SF0">
    <property type="entry name" value="DEOXYURIDINE 5'-TRIPHOSPHATE NUCLEOTIDOHYDROLASE"/>
    <property type="match status" value="1"/>
</dbReference>
<feature type="domain" description="dUTPase-like" evidence="6">
    <location>
        <begin position="13"/>
        <end position="142"/>
    </location>
</feature>
<dbReference type="NCBIfam" id="NF001862">
    <property type="entry name" value="PRK00601.1"/>
    <property type="match status" value="1"/>
</dbReference>
<dbReference type="SUPFAM" id="SSF51283">
    <property type="entry name" value="dUTPase-like"/>
    <property type="match status" value="1"/>
</dbReference>
<keyword evidence="3" id="KW-0378">Hydrolase</keyword>
<evidence type="ECO:0000256" key="4">
    <source>
        <dbReference type="ARBA" id="ARBA00023080"/>
    </source>
</evidence>
<dbReference type="Proteomes" id="UP000036185">
    <property type="component" value="Chromosome"/>
</dbReference>
<reference evidence="7 8" key="1">
    <citation type="journal article" date="2014" name="Int. J. Syst. Evol. Microbiol.">
        <title>Draft Genome Sequence of Corynebacterium ulcerans FRC58, Isolated from the Bronchitic Aspiration of a Patient in France.</title>
        <authorList>
            <person name="Silva Ado S."/>
            <person name="Barauna R.A."/>
            <person name="de Sa P.C."/>
            <person name="das Gracas D.A."/>
            <person name="Carneiro A.R."/>
            <person name="Thouvenin M."/>
            <person name="Azevedo V."/>
            <person name="Badell E."/>
            <person name="Guiso N."/>
            <person name="da Silva A.L."/>
            <person name="Ramos R.T."/>
        </authorList>
    </citation>
    <scope>NUCLEOTIDE SEQUENCE [LARGE SCALE GENOMIC DNA]</scope>
    <source>
        <strain evidence="7 8">FRC58</strain>
    </source>
</reference>
<dbReference type="NCBIfam" id="TIGR00576">
    <property type="entry name" value="dut"/>
    <property type="match status" value="1"/>
</dbReference>
<dbReference type="CDD" id="cd07557">
    <property type="entry name" value="trimeric_dUTPase"/>
    <property type="match status" value="1"/>
</dbReference>
<evidence type="ECO:0000256" key="2">
    <source>
        <dbReference type="ARBA" id="ARBA00012379"/>
    </source>
</evidence>
<dbReference type="EC" id="3.6.1.23" evidence="2"/>
<dbReference type="EMBL" id="CP011913">
    <property type="protein sequence ID" value="AKN77553.1"/>
    <property type="molecule type" value="Genomic_DNA"/>
</dbReference>
<dbReference type="InterPro" id="IPR036157">
    <property type="entry name" value="dUTPase-like_sf"/>
</dbReference>
<organism evidence="7 8">
    <name type="scientific">Corynebacterium ulcerans FRC58</name>
    <dbReference type="NCBI Taxonomy" id="1408268"/>
    <lineage>
        <taxon>Bacteria</taxon>
        <taxon>Bacillati</taxon>
        <taxon>Actinomycetota</taxon>
        <taxon>Actinomycetes</taxon>
        <taxon>Mycobacteriales</taxon>
        <taxon>Corynebacteriaceae</taxon>
        <taxon>Corynebacterium</taxon>
    </lineage>
</organism>
<dbReference type="InterPro" id="IPR029054">
    <property type="entry name" value="dUTPase-like"/>
</dbReference>
<dbReference type="Gene3D" id="2.70.40.10">
    <property type="match status" value="1"/>
</dbReference>
<proteinExistence type="inferred from homology"/>
<sequence>MDTIFFQKLTPDAVIPTRAHPMDAGLDLYLIEPVKIFSDHTTRARTGVAVVIPKGYVGEVYIRSSVAAKQGVTLANSVGVIDAGYMGEIQLLLHNHSRSAALLPAGSRVAQLVIKKIELPTPVVVDVLPSSARGSGGFGSTGV</sequence>
<dbReference type="RefSeq" id="WP_029974378.1">
    <property type="nucleotide sequence ID" value="NZ_CP011913.1"/>
</dbReference>
<dbReference type="InterPro" id="IPR008181">
    <property type="entry name" value="dUTPase"/>
</dbReference>
<dbReference type="Pfam" id="PF00692">
    <property type="entry name" value="dUTPase"/>
    <property type="match status" value="1"/>
</dbReference>
<comment type="catalytic activity">
    <reaction evidence="5">
        <text>dUTP + H2O = dUMP + diphosphate + H(+)</text>
        <dbReference type="Rhea" id="RHEA:10248"/>
        <dbReference type="ChEBI" id="CHEBI:15377"/>
        <dbReference type="ChEBI" id="CHEBI:15378"/>
        <dbReference type="ChEBI" id="CHEBI:33019"/>
        <dbReference type="ChEBI" id="CHEBI:61555"/>
        <dbReference type="ChEBI" id="CHEBI:246422"/>
        <dbReference type="EC" id="3.6.1.23"/>
    </reaction>
</comment>
<evidence type="ECO:0000313" key="8">
    <source>
        <dbReference type="Proteomes" id="UP000036185"/>
    </source>
</evidence>
<evidence type="ECO:0000256" key="1">
    <source>
        <dbReference type="ARBA" id="ARBA00006581"/>
    </source>
</evidence>
<accession>A0ABM5U243</accession>
<keyword evidence="8" id="KW-1185">Reference proteome</keyword>
<evidence type="ECO:0000313" key="7">
    <source>
        <dbReference type="EMBL" id="AKN77553.1"/>
    </source>
</evidence>
<name>A0ABM5U243_CORUL</name>
<protein>
    <recommendedName>
        <fullName evidence="2">dUTP diphosphatase</fullName>
        <ecNumber evidence="2">3.6.1.23</ecNumber>
    </recommendedName>
</protein>
<dbReference type="PANTHER" id="PTHR11241">
    <property type="entry name" value="DEOXYURIDINE 5'-TRIPHOSPHATE NUCLEOTIDOHYDROLASE"/>
    <property type="match status" value="1"/>
</dbReference>